<evidence type="ECO:0000313" key="2">
    <source>
        <dbReference type="EMBL" id="GBN42145.1"/>
    </source>
</evidence>
<sequence>MSESEVFHDSATFHLKARSVGLDEKLYLHKIKDCENTMEFPRGKLALANIDLKDAKKEFTESSQVLRDATAEVRTLLEKSKPNFSEMPQAEPIVPVRAPTVSK</sequence>
<feature type="region of interest" description="Disordered" evidence="1">
    <location>
        <begin position="82"/>
        <end position="103"/>
    </location>
</feature>
<dbReference type="EMBL" id="BGPR01009767">
    <property type="protein sequence ID" value="GBN42145.1"/>
    <property type="molecule type" value="Genomic_DNA"/>
</dbReference>
<gene>
    <name evidence="2" type="ORF">AVEN_247292_1</name>
</gene>
<comment type="caution">
    <text evidence="2">The sequence shown here is derived from an EMBL/GenBank/DDBJ whole genome shotgun (WGS) entry which is preliminary data.</text>
</comment>
<dbReference type="AlphaFoldDB" id="A0A4Y2NRD0"/>
<protein>
    <submittedName>
        <fullName evidence="2">Uncharacterized protein</fullName>
    </submittedName>
</protein>
<evidence type="ECO:0000256" key="1">
    <source>
        <dbReference type="SAM" id="MobiDB-lite"/>
    </source>
</evidence>
<proteinExistence type="predicted"/>
<accession>A0A4Y2NRD0</accession>
<name>A0A4Y2NRD0_ARAVE</name>
<keyword evidence="3" id="KW-1185">Reference proteome</keyword>
<organism evidence="2 3">
    <name type="scientific">Araneus ventricosus</name>
    <name type="common">Orbweaver spider</name>
    <name type="synonym">Epeira ventricosa</name>
    <dbReference type="NCBI Taxonomy" id="182803"/>
    <lineage>
        <taxon>Eukaryota</taxon>
        <taxon>Metazoa</taxon>
        <taxon>Ecdysozoa</taxon>
        <taxon>Arthropoda</taxon>
        <taxon>Chelicerata</taxon>
        <taxon>Arachnida</taxon>
        <taxon>Araneae</taxon>
        <taxon>Araneomorphae</taxon>
        <taxon>Entelegynae</taxon>
        <taxon>Araneoidea</taxon>
        <taxon>Araneidae</taxon>
        <taxon>Araneus</taxon>
    </lineage>
</organism>
<evidence type="ECO:0000313" key="3">
    <source>
        <dbReference type="Proteomes" id="UP000499080"/>
    </source>
</evidence>
<reference evidence="2 3" key="1">
    <citation type="journal article" date="2019" name="Sci. Rep.">
        <title>Orb-weaving spider Araneus ventricosus genome elucidates the spidroin gene catalogue.</title>
        <authorList>
            <person name="Kono N."/>
            <person name="Nakamura H."/>
            <person name="Ohtoshi R."/>
            <person name="Moran D.A.P."/>
            <person name="Shinohara A."/>
            <person name="Yoshida Y."/>
            <person name="Fujiwara M."/>
            <person name="Mori M."/>
            <person name="Tomita M."/>
            <person name="Arakawa K."/>
        </authorList>
    </citation>
    <scope>NUCLEOTIDE SEQUENCE [LARGE SCALE GENOMIC DNA]</scope>
</reference>
<dbReference type="Proteomes" id="UP000499080">
    <property type="component" value="Unassembled WGS sequence"/>
</dbReference>